<accession>A0A0F9NNW1</accession>
<organism evidence="1">
    <name type="scientific">marine sediment metagenome</name>
    <dbReference type="NCBI Taxonomy" id="412755"/>
    <lineage>
        <taxon>unclassified sequences</taxon>
        <taxon>metagenomes</taxon>
        <taxon>ecological metagenomes</taxon>
    </lineage>
</organism>
<dbReference type="EMBL" id="LAZR01003174">
    <property type="protein sequence ID" value="KKN21160.1"/>
    <property type="molecule type" value="Genomic_DNA"/>
</dbReference>
<sequence length="320" mass="37116">MARQIFLENFLDIYTFIAEQGNIEITVSTENLNKVKTLCNVADDIINSAFEWWYLQKQFRVNLEPPYETGTLTTTVEGTTFAGSGTAWSTNLLAKAKIQVVGDAEVYPVQSMDSDTALTLGVPGQTITYKGDAASGASYKIWTDVYVLPSDFKEMLQPHQAFWPYYPQPLGIREFRRMQRDFATDEGPPEFYTLESDEDGTQSIIFIPFPFELATVEGDYVQMTTPLSADGDKPLMPRDYRDAIAWKALQLWFQGERNDMERARYFEGLFEVRRARMLGDHKTRQQEDLPMIRPSFRRYERRSRRSSRVYDSNWTRRTLR</sequence>
<reference evidence="1" key="1">
    <citation type="journal article" date="2015" name="Nature">
        <title>Complex archaea that bridge the gap between prokaryotes and eukaryotes.</title>
        <authorList>
            <person name="Spang A."/>
            <person name="Saw J.H."/>
            <person name="Jorgensen S.L."/>
            <person name="Zaremba-Niedzwiedzka K."/>
            <person name="Martijn J."/>
            <person name="Lind A.E."/>
            <person name="van Eijk R."/>
            <person name="Schleper C."/>
            <person name="Guy L."/>
            <person name="Ettema T.J."/>
        </authorList>
    </citation>
    <scope>NUCLEOTIDE SEQUENCE</scope>
</reference>
<dbReference type="AlphaFoldDB" id="A0A0F9NNW1"/>
<proteinExistence type="predicted"/>
<name>A0A0F9NNW1_9ZZZZ</name>
<comment type="caution">
    <text evidence="1">The sequence shown here is derived from an EMBL/GenBank/DDBJ whole genome shotgun (WGS) entry which is preliminary data.</text>
</comment>
<gene>
    <name evidence="1" type="ORF">LCGC14_0928160</name>
</gene>
<protein>
    <submittedName>
        <fullName evidence="1">Uncharacterized protein</fullName>
    </submittedName>
</protein>
<dbReference type="InterPro" id="IPR056209">
    <property type="entry name" value="SU10_adaptor"/>
</dbReference>
<dbReference type="Pfam" id="PF24175">
    <property type="entry name" value="SU10_adaptor"/>
    <property type="match status" value="1"/>
</dbReference>
<evidence type="ECO:0000313" key="1">
    <source>
        <dbReference type="EMBL" id="KKN21160.1"/>
    </source>
</evidence>